<evidence type="ECO:0000313" key="2">
    <source>
        <dbReference type="EMBL" id="KAK7680672.1"/>
    </source>
</evidence>
<name>A0AAW0FN09_9APHY</name>
<dbReference type="PROSITE" id="PS00678">
    <property type="entry name" value="WD_REPEATS_1"/>
    <property type="match status" value="1"/>
</dbReference>
<reference evidence="2 3" key="1">
    <citation type="submission" date="2022-09" db="EMBL/GenBank/DDBJ databases">
        <authorList>
            <person name="Palmer J.M."/>
        </authorList>
    </citation>
    <scope>NUCLEOTIDE SEQUENCE [LARGE SCALE GENOMIC DNA]</scope>
    <source>
        <strain evidence="2 3">DSM 7382</strain>
    </source>
</reference>
<comment type="caution">
    <text evidence="2">The sequence shown here is derived from an EMBL/GenBank/DDBJ whole genome shotgun (WGS) entry which is preliminary data.</text>
</comment>
<dbReference type="InterPro" id="IPR015943">
    <property type="entry name" value="WD40/YVTN_repeat-like_dom_sf"/>
</dbReference>
<evidence type="ECO:0000313" key="3">
    <source>
        <dbReference type="Proteomes" id="UP001385951"/>
    </source>
</evidence>
<organism evidence="2 3">
    <name type="scientific">Cerrena zonata</name>
    <dbReference type="NCBI Taxonomy" id="2478898"/>
    <lineage>
        <taxon>Eukaryota</taxon>
        <taxon>Fungi</taxon>
        <taxon>Dikarya</taxon>
        <taxon>Basidiomycota</taxon>
        <taxon>Agaricomycotina</taxon>
        <taxon>Agaricomycetes</taxon>
        <taxon>Polyporales</taxon>
        <taxon>Cerrenaceae</taxon>
        <taxon>Cerrena</taxon>
    </lineage>
</organism>
<accession>A0AAW0FN09</accession>
<sequence length="182" mass="20968">MIGGNKDGDIIVWELPSFQCRQVYNSYVINPKIKQYKLEEIDENHEITIDDIFADLNIDTDQLETGGPNNMDKSMTALNYFSKNGKHCIEDYFVSATWDRRLIVWNTTNVQESVALDNQDWGDAKPGSKSSSKDKQHDKPANEFRYDFVGHMDEITDIDTIIAKPFDMIVSVDRNGYINLYK</sequence>
<gene>
    <name evidence="2" type="ORF">QCA50_016240</name>
</gene>
<feature type="region of interest" description="Disordered" evidence="1">
    <location>
        <begin position="117"/>
        <end position="139"/>
    </location>
</feature>
<protein>
    <submittedName>
        <fullName evidence="2">Uncharacterized protein</fullName>
    </submittedName>
</protein>
<dbReference type="InterPro" id="IPR036322">
    <property type="entry name" value="WD40_repeat_dom_sf"/>
</dbReference>
<keyword evidence="3" id="KW-1185">Reference proteome</keyword>
<dbReference type="InterPro" id="IPR019775">
    <property type="entry name" value="WD40_repeat_CS"/>
</dbReference>
<dbReference type="AlphaFoldDB" id="A0AAW0FN09"/>
<dbReference type="Proteomes" id="UP001385951">
    <property type="component" value="Unassembled WGS sequence"/>
</dbReference>
<dbReference type="EMBL" id="JASBNA010000047">
    <property type="protein sequence ID" value="KAK7680672.1"/>
    <property type="molecule type" value="Genomic_DNA"/>
</dbReference>
<dbReference type="SUPFAM" id="SSF50978">
    <property type="entry name" value="WD40 repeat-like"/>
    <property type="match status" value="1"/>
</dbReference>
<dbReference type="Gene3D" id="2.130.10.10">
    <property type="entry name" value="YVTN repeat-like/Quinoprotein amine dehydrogenase"/>
    <property type="match status" value="1"/>
</dbReference>
<proteinExistence type="predicted"/>
<evidence type="ECO:0000256" key="1">
    <source>
        <dbReference type="SAM" id="MobiDB-lite"/>
    </source>
</evidence>